<name>A0A0A1U6P4_ENTIV</name>
<proteinExistence type="predicted"/>
<evidence type="ECO:0000256" key="1">
    <source>
        <dbReference type="SAM" id="MobiDB-lite"/>
    </source>
</evidence>
<dbReference type="OrthoDB" id="27866at2759"/>
<feature type="region of interest" description="Disordered" evidence="1">
    <location>
        <begin position="455"/>
        <end position="487"/>
    </location>
</feature>
<dbReference type="AlphaFoldDB" id="A0A0A1U6P4"/>
<organism evidence="2 3">
    <name type="scientific">Entamoeba invadens IP1</name>
    <dbReference type="NCBI Taxonomy" id="370355"/>
    <lineage>
        <taxon>Eukaryota</taxon>
        <taxon>Amoebozoa</taxon>
        <taxon>Evosea</taxon>
        <taxon>Archamoebae</taxon>
        <taxon>Mastigamoebida</taxon>
        <taxon>Entamoebidae</taxon>
        <taxon>Entamoeba</taxon>
    </lineage>
</organism>
<dbReference type="KEGG" id="eiv:EIN_405020"/>
<accession>A0A0A1U6P4</accession>
<sequence>METIAVKTVSDSHKVLMDGLESGKSVYLDTRFEWDIGTVITDYIVKISSEFPKYNEDDISEENKGGPYALILCGDDEEVARIHSITKSQTSLNVGVFPNPSPIETTCEKTKKKYPIFIGTVSGILSEMFLMDKGYPSQNLRFVAFLSGASIVRAGLERYILKIANRIPQCQLFVENTGNFSEDVMASLKCNYKIVVDEKPDIQQQVSCLYYKPEAKGNLIASIIQRNKGKKIAFLFLSSEEAVFFQDVMSRLELVDGYVLNNTQTLNEQIEVITQFNEKADGVMFSAQERKFKNVDLAIFVDPPKELLNVRYPGAGNIILFGLESEKLFFEKLGEKRTLKTIKMVENQLNDYSPKIEQLVAKQYFVHVNARTAYQRFLQNYVHLDFMGVFGLKRNELIPYAHSFGLTKPVKTNLANTTSKEVPDVPVVYEKKVFVGSDATVSRLRDRQKELKNARLMKKLEIGKGKRTKKSKSKNKSKKRQVRRNKK</sequence>
<dbReference type="Proteomes" id="UP000014680">
    <property type="component" value="Unassembled WGS sequence"/>
</dbReference>
<dbReference type="RefSeq" id="XP_004256859.1">
    <property type="nucleotide sequence ID" value="XM_004256811.1"/>
</dbReference>
<gene>
    <name evidence="2" type="ORF">EIN_405020</name>
</gene>
<evidence type="ECO:0000313" key="2">
    <source>
        <dbReference type="EMBL" id="ELP90088.1"/>
    </source>
</evidence>
<feature type="compositionally biased region" description="Basic residues" evidence="1">
    <location>
        <begin position="465"/>
        <end position="487"/>
    </location>
</feature>
<dbReference type="VEuPathDB" id="AmoebaDB:EIN_405020"/>
<dbReference type="GeneID" id="14889122"/>
<protein>
    <submittedName>
        <fullName evidence="2">Uncharacterized protein</fullName>
    </submittedName>
</protein>
<dbReference type="EMBL" id="KB206537">
    <property type="protein sequence ID" value="ELP90088.1"/>
    <property type="molecule type" value="Genomic_DNA"/>
</dbReference>
<keyword evidence="3" id="KW-1185">Reference proteome</keyword>
<reference evidence="2 3" key="1">
    <citation type="submission" date="2012-10" db="EMBL/GenBank/DDBJ databases">
        <authorList>
            <person name="Zafar N."/>
            <person name="Inman J."/>
            <person name="Hall N."/>
            <person name="Lorenzi H."/>
            <person name="Caler E."/>
        </authorList>
    </citation>
    <scope>NUCLEOTIDE SEQUENCE [LARGE SCALE GENOMIC DNA]</scope>
    <source>
        <strain evidence="2 3">IP1</strain>
    </source>
</reference>
<feature type="compositionally biased region" description="Basic and acidic residues" evidence="1">
    <location>
        <begin position="455"/>
        <end position="464"/>
    </location>
</feature>
<dbReference type="OMA" id="AQEMLLM"/>
<evidence type="ECO:0000313" key="3">
    <source>
        <dbReference type="Proteomes" id="UP000014680"/>
    </source>
</evidence>